<name>A0ABT6JE24_9GAMM</name>
<evidence type="ECO:0000256" key="1">
    <source>
        <dbReference type="SAM" id="SignalP"/>
    </source>
</evidence>
<feature type="chain" id="PRO_5046430247" description="YbbD head domain-containing protein" evidence="1">
    <location>
        <begin position="22"/>
        <end position="141"/>
    </location>
</feature>
<organism evidence="3 4">
    <name type="scientific">Luteimonas rhizosphaericola</name>
    <dbReference type="NCBI Taxonomy" id="3042024"/>
    <lineage>
        <taxon>Bacteria</taxon>
        <taxon>Pseudomonadati</taxon>
        <taxon>Pseudomonadota</taxon>
        <taxon>Gammaproteobacteria</taxon>
        <taxon>Lysobacterales</taxon>
        <taxon>Lysobacteraceae</taxon>
        <taxon>Luteimonas</taxon>
    </lineage>
</organism>
<feature type="signal peptide" evidence="1">
    <location>
        <begin position="1"/>
        <end position="21"/>
    </location>
</feature>
<dbReference type="RefSeq" id="WP_280598808.1">
    <property type="nucleotide sequence ID" value="NZ_JARXRN010000002.1"/>
</dbReference>
<dbReference type="Proteomes" id="UP001156831">
    <property type="component" value="Unassembled WGS sequence"/>
</dbReference>
<protein>
    <recommendedName>
        <fullName evidence="2">YbbD head domain-containing protein</fullName>
    </recommendedName>
</protein>
<dbReference type="Pfam" id="PF26610">
    <property type="entry name" value="YbbD_head"/>
    <property type="match status" value="1"/>
</dbReference>
<proteinExistence type="predicted"/>
<gene>
    <name evidence="3" type="ORF">QFW80_00070</name>
</gene>
<keyword evidence="1" id="KW-0732">Signal</keyword>
<sequence>MSKFIALKVAFCLLLVGCLNDTLDASYDSLADVDMTKGWVPAWLPETAVNLREVHNLDSNASALAFDIPPGGAWQLPEHCRSVTFADTAPSHFDRSWWPSESSLSSSYSLYQCKADASPDFAFVGISKTGRRGVHWRAYAR</sequence>
<feature type="domain" description="YbbD head" evidence="2">
    <location>
        <begin position="21"/>
        <end position="67"/>
    </location>
</feature>
<evidence type="ECO:0000313" key="4">
    <source>
        <dbReference type="Proteomes" id="UP001156831"/>
    </source>
</evidence>
<dbReference type="EMBL" id="JARXRN010000002">
    <property type="protein sequence ID" value="MDH5828919.1"/>
    <property type="molecule type" value="Genomic_DNA"/>
</dbReference>
<evidence type="ECO:0000259" key="2">
    <source>
        <dbReference type="Pfam" id="PF26610"/>
    </source>
</evidence>
<reference evidence="3 4" key="1">
    <citation type="submission" date="2023-04" db="EMBL/GenBank/DDBJ databases">
        <title>Luteimonas sp. M1R5S18.</title>
        <authorList>
            <person name="Sun J.-Q."/>
        </authorList>
    </citation>
    <scope>NUCLEOTIDE SEQUENCE [LARGE SCALE GENOMIC DNA]</scope>
    <source>
        <strain evidence="3 4">M1R5S18</strain>
    </source>
</reference>
<accession>A0ABT6JE24</accession>
<keyword evidence="4" id="KW-1185">Reference proteome</keyword>
<comment type="caution">
    <text evidence="3">The sequence shown here is derived from an EMBL/GenBank/DDBJ whole genome shotgun (WGS) entry which is preliminary data.</text>
</comment>
<evidence type="ECO:0000313" key="3">
    <source>
        <dbReference type="EMBL" id="MDH5828919.1"/>
    </source>
</evidence>
<dbReference type="InterPro" id="IPR058827">
    <property type="entry name" value="YbbD_head"/>
</dbReference>